<feature type="domain" description="NarG-like" evidence="23">
    <location>
        <begin position="6"/>
        <end position="227"/>
    </location>
</feature>
<evidence type="ECO:0000256" key="6">
    <source>
        <dbReference type="ARBA" id="ARBA00022617"/>
    </source>
</evidence>
<evidence type="ECO:0000256" key="15">
    <source>
        <dbReference type="ARBA" id="ARBA00056200"/>
    </source>
</evidence>
<comment type="similarity">
    <text evidence="16">In the central section; belongs to the NarJ/NarW family.</text>
</comment>
<keyword evidence="10 22" id="KW-1133">Transmembrane helix</keyword>
<evidence type="ECO:0000256" key="4">
    <source>
        <dbReference type="ARBA" id="ARBA00022448"/>
    </source>
</evidence>
<keyword evidence="8" id="KW-0479">Metal-binding</keyword>
<evidence type="ECO:0000256" key="14">
    <source>
        <dbReference type="ARBA" id="ARBA00023136"/>
    </source>
</evidence>
<keyword evidence="5" id="KW-1003">Cell membrane</keyword>
<keyword evidence="25" id="KW-1185">Reference proteome</keyword>
<evidence type="ECO:0000256" key="20">
    <source>
        <dbReference type="PIRSR" id="PIRSR603816-1"/>
    </source>
</evidence>
<feature type="binding site" description="axial binding residue" evidence="20">
    <location>
        <position position="66"/>
    </location>
    <ligand>
        <name>heme b</name>
        <dbReference type="ChEBI" id="CHEBI:60344"/>
        <label>2</label>
    </ligand>
    <ligandPart>
        <name>Fe</name>
        <dbReference type="ChEBI" id="CHEBI:18248"/>
    </ligandPart>
</feature>
<comment type="similarity">
    <text evidence="18">In the N-terminal section; belongs to the nitrate reductase alpha subunit family.</text>
</comment>
<evidence type="ECO:0000256" key="21">
    <source>
        <dbReference type="SAM" id="MobiDB-lite"/>
    </source>
</evidence>
<evidence type="ECO:0000256" key="10">
    <source>
        <dbReference type="ARBA" id="ARBA00022989"/>
    </source>
</evidence>
<dbReference type="RefSeq" id="WP_098483444.1">
    <property type="nucleotide sequence ID" value="NZ_PDJI01000004.1"/>
</dbReference>
<evidence type="ECO:0000256" key="3">
    <source>
        <dbReference type="ARBA" id="ARBA00004651"/>
    </source>
</evidence>
<evidence type="ECO:0000256" key="18">
    <source>
        <dbReference type="ARBA" id="ARBA00061480"/>
    </source>
</evidence>
<dbReference type="InterPro" id="IPR051936">
    <property type="entry name" value="Heme-iron_electron_transfer"/>
</dbReference>
<evidence type="ECO:0000256" key="19">
    <source>
        <dbReference type="ARBA" id="ARBA00071287"/>
    </source>
</evidence>
<keyword evidence="9" id="KW-0249">Electron transport</keyword>
<comment type="cofactor">
    <cofactor evidence="2">
        <name>heme b</name>
        <dbReference type="ChEBI" id="CHEBI:60344"/>
    </cofactor>
</comment>
<organism evidence="24 25">
    <name type="scientific">Georgenia soli</name>
    <dbReference type="NCBI Taxonomy" id="638953"/>
    <lineage>
        <taxon>Bacteria</taxon>
        <taxon>Bacillati</taxon>
        <taxon>Actinomycetota</taxon>
        <taxon>Actinomycetes</taxon>
        <taxon>Micrococcales</taxon>
        <taxon>Bogoriellaceae</taxon>
        <taxon>Georgenia</taxon>
    </lineage>
</organism>
<dbReference type="GO" id="GO:0019645">
    <property type="term" value="P:anaerobic electron transport chain"/>
    <property type="evidence" value="ECO:0007669"/>
    <property type="project" value="TreeGrafter"/>
</dbReference>
<feature type="binding site" description="axial binding residue" evidence="20">
    <location>
        <position position="190"/>
    </location>
    <ligand>
        <name>heme b</name>
        <dbReference type="ChEBI" id="CHEBI:60344"/>
        <label>1</label>
    </ligand>
    <ligandPart>
        <name>Fe</name>
        <dbReference type="ChEBI" id="CHEBI:18248"/>
    </ligandPart>
</feature>
<evidence type="ECO:0000256" key="12">
    <source>
        <dbReference type="ARBA" id="ARBA00023004"/>
    </source>
</evidence>
<dbReference type="InterPro" id="IPR036197">
    <property type="entry name" value="NarG-like_sf"/>
</dbReference>
<keyword evidence="12 20" id="KW-0408">Iron</keyword>
<dbReference type="OrthoDB" id="9788113at2"/>
<keyword evidence="7 22" id="KW-0812">Transmembrane</keyword>
<dbReference type="PANTHER" id="PTHR30598:SF3">
    <property type="entry name" value="RESPIRATORY NITRATE REDUCTASE 1 GAMMA CHAIN"/>
    <property type="match status" value="1"/>
</dbReference>
<evidence type="ECO:0000313" key="25">
    <source>
        <dbReference type="Proteomes" id="UP000222106"/>
    </source>
</evidence>
<evidence type="ECO:0000256" key="8">
    <source>
        <dbReference type="ARBA" id="ARBA00022723"/>
    </source>
</evidence>
<dbReference type="FunFam" id="1.20.950.20:FF:000001">
    <property type="entry name" value="Respiratory nitrate reductase subunit gamma"/>
    <property type="match status" value="1"/>
</dbReference>
<dbReference type="AlphaFoldDB" id="A0A2A9EK92"/>
<evidence type="ECO:0000256" key="9">
    <source>
        <dbReference type="ARBA" id="ARBA00022982"/>
    </source>
</evidence>
<sequence>MSAGQVLLWVVFPYVAIAVFVVGLVWRYRYDKFGWTTRSSELYEKTLLRLGSPLFHFGIIFVGLGHFMGLLIPKDWTEAVGFRETAYHFIATYMGSVAGVATLVGLALLIYRRRVTGPVFLATTRVDKFMYVMLAIPILLGMWATIQLQLLGGAHGYDYRETISPWLRSLLYFQPMPELMTDVPLAFKLHIAAAFLLFMIWPFTRLVHAFSAPVQYSTRPYIVYRSREETSASGSRGPRRGWEPSVAPRERRRRTSTNT</sequence>
<dbReference type="Pfam" id="PF02665">
    <property type="entry name" value="Nitrate_red_gam"/>
    <property type="match status" value="1"/>
</dbReference>
<evidence type="ECO:0000313" key="24">
    <source>
        <dbReference type="EMBL" id="PFG39318.1"/>
    </source>
</evidence>
<evidence type="ECO:0000256" key="5">
    <source>
        <dbReference type="ARBA" id="ARBA00022475"/>
    </source>
</evidence>
<dbReference type="GO" id="GO:0046872">
    <property type="term" value="F:metal ion binding"/>
    <property type="evidence" value="ECO:0007669"/>
    <property type="project" value="UniProtKB-KW"/>
</dbReference>
<comment type="subcellular location">
    <subcellularLocation>
        <location evidence="3">Cell membrane</location>
        <topology evidence="3">Multi-pass membrane protein</topology>
    </subcellularLocation>
</comment>
<proteinExistence type="inferred from homology"/>
<feature type="transmembrane region" description="Helical" evidence="22">
    <location>
        <begin position="131"/>
        <end position="150"/>
    </location>
</feature>
<evidence type="ECO:0000259" key="23">
    <source>
        <dbReference type="Pfam" id="PF02665"/>
    </source>
</evidence>
<dbReference type="SUPFAM" id="SSF103501">
    <property type="entry name" value="Respiratory nitrate reductase 1 gamma chain"/>
    <property type="match status" value="1"/>
</dbReference>
<comment type="caution">
    <text evidence="24">The sequence shown here is derived from an EMBL/GenBank/DDBJ whole genome shotgun (WGS) entry which is preliminary data.</text>
</comment>
<name>A0A2A9EK92_9MICO</name>
<feature type="region of interest" description="Disordered" evidence="21">
    <location>
        <begin position="231"/>
        <end position="259"/>
    </location>
</feature>
<keyword evidence="6 20" id="KW-0349">Heme</keyword>
<feature type="binding site" description="axial binding residue" evidence="20">
    <location>
        <position position="208"/>
    </location>
    <ligand>
        <name>heme b</name>
        <dbReference type="ChEBI" id="CHEBI:60344"/>
        <label>1</label>
    </ligand>
    <ligandPart>
        <name>Fe</name>
        <dbReference type="ChEBI" id="CHEBI:18248"/>
    </ligandPart>
</feature>
<evidence type="ECO:0000256" key="22">
    <source>
        <dbReference type="SAM" id="Phobius"/>
    </source>
</evidence>
<evidence type="ECO:0000256" key="11">
    <source>
        <dbReference type="ARBA" id="ARBA00023002"/>
    </source>
</evidence>
<feature type="transmembrane region" description="Helical" evidence="22">
    <location>
        <begin position="185"/>
        <end position="203"/>
    </location>
</feature>
<comment type="cofactor">
    <cofactor evidence="1">
        <name>Mo-bis(molybdopterin guanine dinucleotide)</name>
        <dbReference type="ChEBI" id="CHEBI:60539"/>
    </cofactor>
</comment>
<evidence type="ECO:0000256" key="16">
    <source>
        <dbReference type="ARBA" id="ARBA00061095"/>
    </source>
</evidence>
<feature type="transmembrane region" description="Helical" evidence="22">
    <location>
        <begin position="87"/>
        <end position="111"/>
    </location>
</feature>
<evidence type="ECO:0000256" key="1">
    <source>
        <dbReference type="ARBA" id="ARBA00001942"/>
    </source>
</evidence>
<keyword evidence="11" id="KW-0560">Oxidoreductase</keyword>
<dbReference type="GO" id="GO:0009325">
    <property type="term" value="C:nitrate reductase complex"/>
    <property type="evidence" value="ECO:0007669"/>
    <property type="project" value="InterPro"/>
</dbReference>
<dbReference type="Proteomes" id="UP000222106">
    <property type="component" value="Unassembled WGS sequence"/>
</dbReference>
<accession>A0A2A9EK92</accession>
<feature type="transmembrane region" description="Helical" evidence="22">
    <location>
        <begin position="47"/>
        <end position="67"/>
    </location>
</feature>
<keyword evidence="13" id="KW-0534">Nitrate assimilation</keyword>
<protein>
    <recommendedName>
        <fullName evidence="19">Nitrate reductase-like protein NarX</fullName>
    </recommendedName>
</protein>
<dbReference type="InterPro" id="IPR023234">
    <property type="entry name" value="NarG-like_domain"/>
</dbReference>
<comment type="similarity">
    <text evidence="17">In the C-terminal section; belongs to the nitrate reductase gamma subunit family.</text>
</comment>
<evidence type="ECO:0000256" key="13">
    <source>
        <dbReference type="ARBA" id="ARBA00023063"/>
    </source>
</evidence>
<comment type="function">
    <text evidence="15">Does not seem to have nitrate reductase activity.</text>
</comment>
<dbReference type="Gene3D" id="1.20.950.20">
    <property type="entry name" value="Transmembrane di-heme cytochromes, Chain C"/>
    <property type="match status" value="1"/>
</dbReference>
<evidence type="ECO:0000256" key="7">
    <source>
        <dbReference type="ARBA" id="ARBA00022692"/>
    </source>
</evidence>
<evidence type="ECO:0000256" key="2">
    <source>
        <dbReference type="ARBA" id="ARBA00001970"/>
    </source>
</evidence>
<feature type="compositionally biased region" description="Basic residues" evidence="21">
    <location>
        <begin position="250"/>
        <end position="259"/>
    </location>
</feature>
<dbReference type="GO" id="GO:0020037">
    <property type="term" value="F:heme binding"/>
    <property type="evidence" value="ECO:0007669"/>
    <property type="project" value="TreeGrafter"/>
</dbReference>
<dbReference type="NCBIfam" id="TIGR00351">
    <property type="entry name" value="narI"/>
    <property type="match status" value="1"/>
</dbReference>
<keyword evidence="4" id="KW-0813">Transport</keyword>
<evidence type="ECO:0000256" key="17">
    <source>
        <dbReference type="ARBA" id="ARBA00061196"/>
    </source>
</evidence>
<keyword evidence="14 22" id="KW-0472">Membrane</keyword>
<dbReference type="InterPro" id="IPR003816">
    <property type="entry name" value="Nitrate_red_gam"/>
</dbReference>
<reference evidence="24 25" key="1">
    <citation type="submission" date="2017-10" db="EMBL/GenBank/DDBJ databases">
        <title>Sequencing the genomes of 1000 actinobacteria strains.</title>
        <authorList>
            <person name="Klenk H.-P."/>
        </authorList>
    </citation>
    <scope>NUCLEOTIDE SEQUENCE [LARGE SCALE GENOMIC DNA]</scope>
    <source>
        <strain evidence="24 25">DSM 21838</strain>
    </source>
</reference>
<gene>
    <name evidence="24" type="ORF">ATJ97_1821</name>
</gene>
<feature type="binding site" description="axial binding residue" evidence="20">
    <location>
        <position position="56"/>
    </location>
    <ligand>
        <name>heme b</name>
        <dbReference type="ChEBI" id="CHEBI:60344"/>
        <label>1</label>
    </ligand>
    <ligandPart>
        <name>Fe</name>
        <dbReference type="ChEBI" id="CHEBI:18248"/>
    </ligandPart>
</feature>
<dbReference type="GO" id="GO:0005886">
    <property type="term" value="C:plasma membrane"/>
    <property type="evidence" value="ECO:0007669"/>
    <property type="project" value="UniProtKB-SubCell"/>
</dbReference>
<dbReference type="EMBL" id="PDJI01000004">
    <property type="protein sequence ID" value="PFG39318.1"/>
    <property type="molecule type" value="Genomic_DNA"/>
</dbReference>
<dbReference type="GO" id="GO:0008940">
    <property type="term" value="F:nitrate reductase activity"/>
    <property type="evidence" value="ECO:0007669"/>
    <property type="project" value="InterPro"/>
</dbReference>
<dbReference type="GO" id="GO:0042128">
    <property type="term" value="P:nitrate assimilation"/>
    <property type="evidence" value="ECO:0007669"/>
    <property type="project" value="UniProtKB-KW"/>
</dbReference>
<dbReference type="PANTHER" id="PTHR30598">
    <property type="entry name" value="NITRATE REDUCTASE PRIVATE CHAPERONE, REDOX ENZYME MATURATION PROTEIN REMP FAMILY"/>
    <property type="match status" value="1"/>
</dbReference>
<dbReference type="GO" id="GO:0009055">
    <property type="term" value="F:electron transfer activity"/>
    <property type="evidence" value="ECO:0007669"/>
    <property type="project" value="TreeGrafter"/>
</dbReference>
<feature type="transmembrane region" description="Helical" evidence="22">
    <location>
        <begin position="6"/>
        <end position="26"/>
    </location>
</feature>